<evidence type="ECO:0000256" key="3">
    <source>
        <dbReference type="ARBA" id="ARBA00022827"/>
    </source>
</evidence>
<evidence type="ECO:0000313" key="6">
    <source>
        <dbReference type="EMBL" id="EAU90557.2"/>
    </source>
</evidence>
<comment type="caution">
    <text evidence="6">The sequence shown here is derived from an EMBL/GenBank/DDBJ whole genome shotgun (WGS) entry which is preliminary data.</text>
</comment>
<dbReference type="SUPFAM" id="SSF51905">
    <property type="entry name" value="FAD/NAD(P)-binding domain"/>
    <property type="match status" value="1"/>
</dbReference>
<keyword evidence="2" id="KW-0285">Flavoprotein</keyword>
<protein>
    <submittedName>
        <fullName evidence="6">Pentachlorophenol 4-monooxygenase</fullName>
    </submittedName>
</protein>
<evidence type="ECO:0000256" key="2">
    <source>
        <dbReference type="ARBA" id="ARBA00022630"/>
    </source>
</evidence>
<accession>A8N966</accession>
<dbReference type="OMA" id="RECPWIS"/>
<sequence>MNRDWVNEAQASWSLELFSHLRIIDDVLKQAINIPMVRKYKMPEGVDVLQEFSMSPLMDPTPTNPFLNPLLLGQDKLETIFHAALAKYGCVVEKGTELISFTQYPERVEVELIKRGPKGDRLEPEKASYEWVIGTDGAKGVMRKQLGLRFLGETRTVENFVVGDICVDGLSSKHWHMWGDAADVLVSLRPTETPGLFNFIIAGKCINHSEIASSDETVRQCFRRHVGNRTELKFGKIPWMSYYTPNIRMVESFGVGRVLIAGDAGHVHSPTGGQGMNTGIQDSLNLGWKLALVAKGFAKPTLLRSYTEERIPVIAEMLDQTTKLLNKTFKEKDESPWTQGGSLLQLGVNYRWSPIVLDERKAFEIQKEAAEDALLEDFDFYEEEEKMEPYGNDYDGRLRAGDRAPDSTGLLQADRSKLFTRKSSSLFQIFSVSHHTALIFAHLVDPKHVLQELARYPKELVKSVVIVKPRQSIPSGSHYADYVLEDHDGHAHDAYITEVCGLIMVRPDGIVGGILQNHHSLHRYFKGLLASP</sequence>
<dbReference type="Gene3D" id="3.50.50.60">
    <property type="entry name" value="FAD/NAD(P)-binding domain"/>
    <property type="match status" value="1"/>
</dbReference>
<dbReference type="Proteomes" id="UP000001861">
    <property type="component" value="Unassembled WGS sequence"/>
</dbReference>
<dbReference type="Pfam" id="PF01494">
    <property type="entry name" value="FAD_binding_3"/>
    <property type="match status" value="1"/>
</dbReference>
<dbReference type="PRINTS" id="PR00420">
    <property type="entry name" value="RNGMNOXGNASE"/>
</dbReference>
<keyword evidence="3" id="KW-0274">FAD</keyword>
<organism evidence="6 7">
    <name type="scientific">Coprinopsis cinerea (strain Okayama-7 / 130 / ATCC MYA-4618 / FGSC 9003)</name>
    <name type="common">Inky cap fungus</name>
    <name type="synonym">Hormographiella aspergillata</name>
    <dbReference type="NCBI Taxonomy" id="240176"/>
    <lineage>
        <taxon>Eukaryota</taxon>
        <taxon>Fungi</taxon>
        <taxon>Dikarya</taxon>
        <taxon>Basidiomycota</taxon>
        <taxon>Agaricomycotina</taxon>
        <taxon>Agaricomycetes</taxon>
        <taxon>Agaricomycetidae</taxon>
        <taxon>Agaricales</taxon>
        <taxon>Agaricineae</taxon>
        <taxon>Psathyrellaceae</taxon>
        <taxon>Coprinopsis</taxon>
    </lineage>
</organism>
<dbReference type="InterPro" id="IPR036188">
    <property type="entry name" value="FAD/NAD-bd_sf"/>
</dbReference>
<keyword evidence="4" id="KW-0560">Oxidoreductase</keyword>
<dbReference type="InterPro" id="IPR002938">
    <property type="entry name" value="FAD-bd"/>
</dbReference>
<evidence type="ECO:0000313" key="7">
    <source>
        <dbReference type="Proteomes" id="UP000001861"/>
    </source>
</evidence>
<gene>
    <name evidence="6" type="ORF">CC1G_00941</name>
</gene>
<evidence type="ECO:0000259" key="5">
    <source>
        <dbReference type="Pfam" id="PF01494"/>
    </source>
</evidence>
<dbReference type="EMBL" id="AACS02000007">
    <property type="protein sequence ID" value="EAU90557.2"/>
    <property type="molecule type" value="Genomic_DNA"/>
</dbReference>
<dbReference type="GeneID" id="6007866"/>
<name>A8N966_COPC7</name>
<dbReference type="InterPro" id="IPR050641">
    <property type="entry name" value="RIFMO-like"/>
</dbReference>
<dbReference type="AlphaFoldDB" id="A8N966"/>
<dbReference type="VEuPathDB" id="FungiDB:CC1G_00941"/>
<reference evidence="6 7" key="1">
    <citation type="journal article" date="2010" name="Proc. Natl. Acad. Sci. U.S.A.">
        <title>Insights into evolution of multicellular fungi from the assembled chromosomes of the mushroom Coprinopsis cinerea (Coprinus cinereus).</title>
        <authorList>
            <person name="Stajich J.E."/>
            <person name="Wilke S.K."/>
            <person name="Ahren D."/>
            <person name="Au C.H."/>
            <person name="Birren B.W."/>
            <person name="Borodovsky M."/>
            <person name="Burns C."/>
            <person name="Canback B."/>
            <person name="Casselton L.A."/>
            <person name="Cheng C.K."/>
            <person name="Deng J."/>
            <person name="Dietrich F.S."/>
            <person name="Fargo D.C."/>
            <person name="Farman M.L."/>
            <person name="Gathman A.C."/>
            <person name="Goldberg J."/>
            <person name="Guigo R."/>
            <person name="Hoegger P.J."/>
            <person name="Hooker J.B."/>
            <person name="Huggins A."/>
            <person name="James T.Y."/>
            <person name="Kamada T."/>
            <person name="Kilaru S."/>
            <person name="Kodira C."/>
            <person name="Kues U."/>
            <person name="Kupfer D."/>
            <person name="Kwan H.S."/>
            <person name="Lomsadze A."/>
            <person name="Li W."/>
            <person name="Lilly W.W."/>
            <person name="Ma L.J."/>
            <person name="Mackey A.J."/>
            <person name="Manning G."/>
            <person name="Martin F."/>
            <person name="Muraguchi H."/>
            <person name="Natvig D.O."/>
            <person name="Palmerini H."/>
            <person name="Ramesh M.A."/>
            <person name="Rehmeyer C.J."/>
            <person name="Roe B.A."/>
            <person name="Shenoy N."/>
            <person name="Stanke M."/>
            <person name="Ter-Hovhannisyan V."/>
            <person name="Tunlid A."/>
            <person name="Velagapudi R."/>
            <person name="Vision T.J."/>
            <person name="Zeng Q."/>
            <person name="Zolan M.E."/>
            <person name="Pukkila P.J."/>
        </authorList>
    </citation>
    <scope>NUCLEOTIDE SEQUENCE [LARGE SCALE GENOMIC DNA]</scope>
    <source>
        <strain evidence="7">Okayama-7 / 130 / ATCC MYA-4618 / FGSC 9003</strain>
    </source>
</reference>
<dbReference type="GO" id="GO:0071949">
    <property type="term" value="F:FAD binding"/>
    <property type="evidence" value="ECO:0007669"/>
    <property type="project" value="InterPro"/>
</dbReference>
<evidence type="ECO:0000256" key="1">
    <source>
        <dbReference type="ARBA" id="ARBA00001974"/>
    </source>
</evidence>
<feature type="domain" description="FAD-binding" evidence="5">
    <location>
        <begin position="67"/>
        <end position="321"/>
    </location>
</feature>
<dbReference type="HOGENOM" id="CLU_009665_20_3_1"/>
<dbReference type="PANTHER" id="PTHR43004:SF19">
    <property type="entry name" value="BINDING MONOOXYGENASE, PUTATIVE (JCVI)-RELATED"/>
    <property type="match status" value="1"/>
</dbReference>
<evidence type="ECO:0000256" key="4">
    <source>
        <dbReference type="ARBA" id="ARBA00023002"/>
    </source>
</evidence>
<dbReference type="PANTHER" id="PTHR43004">
    <property type="entry name" value="TRK SYSTEM POTASSIUM UPTAKE PROTEIN"/>
    <property type="match status" value="1"/>
</dbReference>
<dbReference type="KEGG" id="cci:CC1G_00941"/>
<proteinExistence type="predicted"/>
<dbReference type="OrthoDB" id="2690153at2759"/>
<comment type="cofactor">
    <cofactor evidence="1">
        <name>FAD</name>
        <dbReference type="ChEBI" id="CHEBI:57692"/>
    </cofactor>
</comment>
<dbReference type="STRING" id="240176.A8N966"/>
<dbReference type="GO" id="GO:0016709">
    <property type="term" value="F:oxidoreductase activity, acting on paired donors, with incorporation or reduction of molecular oxygen, NAD(P)H as one donor, and incorporation of one atom of oxygen"/>
    <property type="evidence" value="ECO:0007669"/>
    <property type="project" value="UniProtKB-ARBA"/>
</dbReference>
<keyword evidence="7" id="KW-1185">Reference proteome</keyword>
<dbReference type="InParanoid" id="A8N966"/>
<dbReference type="eggNOG" id="KOG3855">
    <property type="taxonomic scope" value="Eukaryota"/>
</dbReference>
<dbReference type="Gene3D" id="3.30.70.2450">
    <property type="match status" value="1"/>
</dbReference>
<dbReference type="RefSeq" id="XP_001831394.2">
    <property type="nucleotide sequence ID" value="XM_001831342.2"/>
</dbReference>
<dbReference type="Gene3D" id="3.40.30.120">
    <property type="match status" value="1"/>
</dbReference>